<dbReference type="EMBL" id="BLXY01000016">
    <property type="protein sequence ID" value="GFO66049.1"/>
    <property type="molecule type" value="Genomic_DNA"/>
</dbReference>
<reference evidence="4" key="1">
    <citation type="submission" date="2020-06" db="EMBL/GenBank/DDBJ databases">
        <title>Draft genomic sequecing of Geomonas sp. Red736.</title>
        <authorList>
            <person name="Itoh H."/>
            <person name="Xu Z.X."/>
            <person name="Ushijima N."/>
            <person name="Masuda Y."/>
            <person name="Shiratori Y."/>
            <person name="Senoo K."/>
        </authorList>
    </citation>
    <scope>NUCLEOTIDE SEQUENCE [LARGE SCALE GENOMIC DNA]</scope>
    <source>
        <strain evidence="4">Red736</strain>
    </source>
</reference>
<name>A0A6V8N421_9BACT</name>
<dbReference type="AlphaFoldDB" id="A0A6V8N421"/>
<dbReference type="Pfam" id="PF00535">
    <property type="entry name" value="Glycos_transf_2"/>
    <property type="match status" value="1"/>
</dbReference>
<keyword evidence="3" id="KW-0808">Transferase</keyword>
<reference evidence="3" key="3">
    <citation type="submission" date="2022-04" db="EMBL/GenBank/DDBJ databases">
        <authorList>
            <person name="Liu G."/>
        </authorList>
    </citation>
    <scope>NUCLEOTIDE SEQUENCE</scope>
    <source>
        <strain evidence="3">RG22</strain>
    </source>
</reference>
<dbReference type="PANTHER" id="PTHR43685">
    <property type="entry name" value="GLYCOSYLTRANSFERASE"/>
    <property type="match status" value="1"/>
</dbReference>
<reference evidence="2" key="2">
    <citation type="journal article" date="2021" name="Int. J. Syst. Evol. Microbiol.">
        <title>Geomonas silvestris sp. nov., Geomonas paludis sp. nov. and Geomonas limicola sp. nov., isolated from terrestrial environments, and emended description of the genus Geomonas.</title>
        <authorList>
            <person name="Itoh H."/>
            <person name="Xu Z."/>
            <person name="Masuda Y."/>
            <person name="Ushijima N."/>
            <person name="Hayakawa C."/>
            <person name="Shiratori Y."/>
            <person name="Senoo K."/>
        </authorList>
    </citation>
    <scope>NUCLEOTIDE SEQUENCE</scope>
    <source>
        <strain evidence="2">Red736</strain>
    </source>
</reference>
<dbReference type="InterPro" id="IPR001173">
    <property type="entry name" value="Glyco_trans_2-like"/>
</dbReference>
<feature type="domain" description="Glycosyltransferase 2-like" evidence="1">
    <location>
        <begin position="18"/>
        <end position="133"/>
    </location>
</feature>
<accession>A0A6V8N421</accession>
<dbReference type="Proteomes" id="UP000831485">
    <property type="component" value="Chromosome"/>
</dbReference>
<dbReference type="RefSeq" id="WP_183350672.1">
    <property type="nucleotide sequence ID" value="NZ_BLXY01000016.1"/>
</dbReference>
<proteinExistence type="predicted"/>
<dbReference type="Proteomes" id="UP000568888">
    <property type="component" value="Unassembled WGS sequence"/>
</dbReference>
<dbReference type="InterPro" id="IPR029044">
    <property type="entry name" value="Nucleotide-diphossugar_trans"/>
</dbReference>
<evidence type="ECO:0000313" key="5">
    <source>
        <dbReference type="Proteomes" id="UP000831485"/>
    </source>
</evidence>
<protein>
    <submittedName>
        <fullName evidence="3">Glycosyltransferase</fullName>
        <ecNumber evidence="3">2.4.-.-</ecNumber>
    </submittedName>
</protein>
<keyword evidence="3" id="KW-0328">Glycosyltransferase</keyword>
<evidence type="ECO:0000313" key="3">
    <source>
        <dbReference type="EMBL" id="UPU36775.1"/>
    </source>
</evidence>
<sequence>MQNSSGNDADQQQEVLFSVVIPAYNSAPFITKALDSVRAQTLTDYEVVITNDGSKDETVQVIEEYARRYPDYPVKLASQQNKGIGGARNNGIFRSTGSFIAFLDADDFWHPTKLERMAALLAQKPLIDVAYHDEIEVASDGTRRPLSYDEVRAPAYQDLLFRGNRLSTSATVVRRELAQAIGGFSENLDFNSAEDYEFWLRLARAGARFTHVPEVLGEYHRVEGSITQKIAYHHRNIFNVVSYHLELLRGDGTCKPAFLDRMYRRKKAEHLATLGRALAGAGAKAEALQMHWEAMRVDPLCLKAYTKLVRTLLS</sequence>
<dbReference type="PANTHER" id="PTHR43685:SF2">
    <property type="entry name" value="GLYCOSYLTRANSFERASE 2-LIKE DOMAIN-CONTAINING PROTEIN"/>
    <property type="match status" value="1"/>
</dbReference>
<keyword evidence="5" id="KW-1185">Reference proteome</keyword>
<organism evidence="2 4">
    <name type="scientific">Geomonas paludis</name>
    <dbReference type="NCBI Taxonomy" id="2740185"/>
    <lineage>
        <taxon>Bacteria</taxon>
        <taxon>Pseudomonadati</taxon>
        <taxon>Thermodesulfobacteriota</taxon>
        <taxon>Desulfuromonadia</taxon>
        <taxon>Geobacterales</taxon>
        <taxon>Geobacteraceae</taxon>
        <taxon>Geomonas</taxon>
    </lineage>
</organism>
<evidence type="ECO:0000259" key="1">
    <source>
        <dbReference type="Pfam" id="PF00535"/>
    </source>
</evidence>
<dbReference type="GO" id="GO:0016757">
    <property type="term" value="F:glycosyltransferase activity"/>
    <property type="evidence" value="ECO:0007669"/>
    <property type="project" value="UniProtKB-KW"/>
</dbReference>
<dbReference type="Gene3D" id="3.90.550.10">
    <property type="entry name" value="Spore Coat Polysaccharide Biosynthesis Protein SpsA, Chain A"/>
    <property type="match status" value="1"/>
</dbReference>
<gene>
    <name evidence="2" type="ORF">GMPD_39680</name>
    <name evidence="3" type="ORF">M1B72_03425</name>
</gene>
<dbReference type="EC" id="2.4.-.-" evidence="3"/>
<evidence type="ECO:0000313" key="2">
    <source>
        <dbReference type="EMBL" id="GFO66049.1"/>
    </source>
</evidence>
<dbReference type="SUPFAM" id="SSF53448">
    <property type="entry name" value="Nucleotide-diphospho-sugar transferases"/>
    <property type="match status" value="1"/>
</dbReference>
<evidence type="ECO:0000313" key="4">
    <source>
        <dbReference type="Proteomes" id="UP000568888"/>
    </source>
</evidence>
<dbReference type="InterPro" id="IPR050834">
    <property type="entry name" value="Glycosyltransf_2"/>
</dbReference>
<dbReference type="EMBL" id="CP096574">
    <property type="protein sequence ID" value="UPU36775.1"/>
    <property type="molecule type" value="Genomic_DNA"/>
</dbReference>